<evidence type="ECO:0000313" key="2">
    <source>
        <dbReference type="EMBL" id="NMO03116.1"/>
    </source>
</evidence>
<dbReference type="Pfam" id="PF01381">
    <property type="entry name" value="HTH_3"/>
    <property type="match status" value="1"/>
</dbReference>
<feature type="domain" description="HTH cro/C1-type" evidence="1">
    <location>
        <begin position="24"/>
        <end position="74"/>
    </location>
</feature>
<name>A0A848KWU6_9ACTN</name>
<dbReference type="CDD" id="cd00093">
    <property type="entry name" value="HTH_XRE"/>
    <property type="match status" value="1"/>
</dbReference>
<reference evidence="2 3" key="1">
    <citation type="submission" date="2020-04" db="EMBL/GenBank/DDBJ databases">
        <title>Gordonia sp. nov. TBRC 11910.</title>
        <authorList>
            <person name="Suriyachadkun C."/>
        </authorList>
    </citation>
    <scope>NUCLEOTIDE SEQUENCE [LARGE SCALE GENOMIC DNA]</scope>
    <source>
        <strain evidence="2 3">TBRC 11910</strain>
    </source>
</reference>
<dbReference type="Proteomes" id="UP000550729">
    <property type="component" value="Unassembled WGS sequence"/>
</dbReference>
<dbReference type="PROSITE" id="PS50943">
    <property type="entry name" value="HTH_CROC1"/>
    <property type="match status" value="1"/>
</dbReference>
<comment type="caution">
    <text evidence="2">The sequence shown here is derived from an EMBL/GenBank/DDBJ whole genome shotgun (WGS) entry which is preliminary data.</text>
</comment>
<proteinExistence type="predicted"/>
<keyword evidence="3" id="KW-1185">Reference proteome</keyword>
<dbReference type="RefSeq" id="WP_170195624.1">
    <property type="nucleotide sequence ID" value="NZ_JABBNB010000020.1"/>
</dbReference>
<protein>
    <submittedName>
        <fullName evidence="2">Helix-turn-helix transcriptional regulator</fullName>
    </submittedName>
</protein>
<gene>
    <name evidence="2" type="ORF">HH308_18040</name>
</gene>
<dbReference type="EMBL" id="JABBNB010000020">
    <property type="protein sequence ID" value="NMO03116.1"/>
    <property type="molecule type" value="Genomic_DNA"/>
</dbReference>
<organism evidence="2 3">
    <name type="scientific">Gordonia asplenii</name>
    <dbReference type="NCBI Taxonomy" id="2725283"/>
    <lineage>
        <taxon>Bacteria</taxon>
        <taxon>Bacillati</taxon>
        <taxon>Actinomycetota</taxon>
        <taxon>Actinomycetes</taxon>
        <taxon>Mycobacteriales</taxon>
        <taxon>Gordoniaceae</taxon>
        <taxon>Gordonia</taxon>
    </lineage>
</organism>
<accession>A0A848KWU6</accession>
<dbReference type="InterPro" id="IPR001387">
    <property type="entry name" value="Cro/C1-type_HTH"/>
</dbReference>
<dbReference type="GO" id="GO:0003677">
    <property type="term" value="F:DNA binding"/>
    <property type="evidence" value="ECO:0007669"/>
    <property type="project" value="InterPro"/>
</dbReference>
<evidence type="ECO:0000259" key="1">
    <source>
        <dbReference type="PROSITE" id="PS50943"/>
    </source>
</evidence>
<dbReference type="SUPFAM" id="SSF47413">
    <property type="entry name" value="lambda repressor-like DNA-binding domains"/>
    <property type="match status" value="1"/>
</dbReference>
<dbReference type="InterPro" id="IPR010982">
    <property type="entry name" value="Lambda_DNA-bd_dom_sf"/>
</dbReference>
<dbReference type="SMART" id="SM00530">
    <property type="entry name" value="HTH_XRE"/>
    <property type="match status" value="1"/>
</dbReference>
<dbReference type="AlphaFoldDB" id="A0A848KWU6"/>
<sequence length="180" mass="19759">MEEMSTDEVAGKAIALYRFAADQMTQSELADRLGKLGIPTAQQTIAKIETGKRPLKLSEAVAVAEVLGVKVGDLLDTDSGVSNLFIGHLSTELIDGLTNLETATWTYGRARVHAAALIVRMEREGPLADDVAALKRLLLNRKFRYDLESEYAIRTALEQHDDERTSIVELLGLPDEYATT</sequence>
<evidence type="ECO:0000313" key="3">
    <source>
        <dbReference type="Proteomes" id="UP000550729"/>
    </source>
</evidence>
<dbReference type="Gene3D" id="1.10.260.40">
    <property type="entry name" value="lambda repressor-like DNA-binding domains"/>
    <property type="match status" value="1"/>
</dbReference>